<protein>
    <submittedName>
        <fullName evidence="3">Serine-type D-Ala-D-Ala carboxypeptidase</fullName>
    </submittedName>
</protein>
<dbReference type="PANTHER" id="PTHR21581:SF33">
    <property type="entry name" value="D-ALANYL-D-ALANINE CARBOXYPEPTIDASE DACB"/>
    <property type="match status" value="1"/>
</dbReference>
<dbReference type="HOGENOM" id="CLU_027070_7_0_9"/>
<dbReference type="Proteomes" id="UP000005481">
    <property type="component" value="Unassembled WGS sequence"/>
</dbReference>
<gene>
    <name evidence="3" type="ORF">HMPREF0080_00020</name>
</gene>
<dbReference type="InterPro" id="IPR001967">
    <property type="entry name" value="Peptidase_S11_N"/>
</dbReference>
<comment type="caution">
    <text evidence="3">The sequence shown here is derived from an EMBL/GenBank/DDBJ whole genome shotgun (WGS) entry which is preliminary data.</text>
</comment>
<sequence length="336" mass="35894">MPQKIRYENKKGMYAMMFFKKCAIIASVFCLCGSIVTAAENNIDVHAQSAYVLDADTGAEVYAKNADEKLYPGGTTMIMTALLGAEAGDALLDKPIKLSAEADTLDSDVAVLGLSPDKSVTVRNALTAMMTYTGCDVALGTAVTVAPSVSEFVRRMNDKAALIGALNTHFVNPHGLPDKEHYSTARDLAKIGAYAMDNSTFKSFTGYTFFEMPYITGGKEVVYSLNEFLTSGYRGADGIKTGATDFGGATLVASATRDGKTFVVSVLNSDDRSGDARRLMDYAFSQVKDEAPTETTMSDNAKNPDDSAYVLRDAPAGQTLTDIAAQYHTPVQNSAV</sequence>
<feature type="chain" id="PRO_5003528705" evidence="1">
    <location>
        <begin position="39"/>
        <end position="336"/>
    </location>
</feature>
<name>G9YEG2_9FIRM</name>
<evidence type="ECO:0000256" key="1">
    <source>
        <dbReference type="SAM" id="SignalP"/>
    </source>
</evidence>
<keyword evidence="3" id="KW-0121">Carboxypeptidase</keyword>
<keyword evidence="1" id="KW-0732">Signal</keyword>
<dbReference type="eggNOG" id="COG1686">
    <property type="taxonomic scope" value="Bacteria"/>
</dbReference>
<keyword evidence="4" id="KW-1185">Reference proteome</keyword>
<keyword evidence="3" id="KW-0378">Hydrolase</keyword>
<feature type="signal peptide" evidence="1">
    <location>
        <begin position="1"/>
        <end position="38"/>
    </location>
</feature>
<dbReference type="STRING" id="861450.HMPREF0080_00020"/>
<feature type="domain" description="Peptidase S11 D-alanyl-D-alanine carboxypeptidase A N-terminal" evidence="2">
    <location>
        <begin position="39"/>
        <end position="270"/>
    </location>
</feature>
<organism evidence="3 4">
    <name type="scientific">Anaeroglobus geminatus F0357</name>
    <dbReference type="NCBI Taxonomy" id="861450"/>
    <lineage>
        <taxon>Bacteria</taxon>
        <taxon>Bacillati</taxon>
        <taxon>Bacillota</taxon>
        <taxon>Negativicutes</taxon>
        <taxon>Veillonellales</taxon>
        <taxon>Veillonellaceae</taxon>
        <taxon>Anaeroglobus</taxon>
    </lineage>
</organism>
<evidence type="ECO:0000313" key="4">
    <source>
        <dbReference type="Proteomes" id="UP000005481"/>
    </source>
</evidence>
<dbReference type="InterPro" id="IPR012338">
    <property type="entry name" value="Beta-lactam/transpept-like"/>
</dbReference>
<dbReference type="Gene3D" id="3.40.710.10">
    <property type="entry name" value="DD-peptidase/beta-lactamase superfamily"/>
    <property type="match status" value="1"/>
</dbReference>
<dbReference type="PANTHER" id="PTHR21581">
    <property type="entry name" value="D-ALANYL-D-ALANINE CARBOXYPEPTIDASE"/>
    <property type="match status" value="1"/>
</dbReference>
<accession>G9YEG2</accession>
<dbReference type="AlphaFoldDB" id="G9YEG2"/>
<keyword evidence="3" id="KW-0645">Protease</keyword>
<reference evidence="3 4" key="1">
    <citation type="submission" date="2011-08" db="EMBL/GenBank/DDBJ databases">
        <authorList>
            <person name="Weinstock G."/>
            <person name="Sodergren E."/>
            <person name="Clifton S."/>
            <person name="Fulton L."/>
            <person name="Fulton B."/>
            <person name="Courtney L."/>
            <person name="Fronick C."/>
            <person name="Harrison M."/>
            <person name="Strong C."/>
            <person name="Farmer C."/>
            <person name="Delahaunty K."/>
            <person name="Markovic C."/>
            <person name="Hall O."/>
            <person name="Minx P."/>
            <person name="Tomlinson C."/>
            <person name="Mitreva M."/>
            <person name="Hou S."/>
            <person name="Chen J."/>
            <person name="Wollam A."/>
            <person name="Pepin K.H."/>
            <person name="Johnson M."/>
            <person name="Bhonagiri V."/>
            <person name="Zhang X."/>
            <person name="Suruliraj S."/>
            <person name="Warren W."/>
            <person name="Chinwalla A."/>
            <person name="Mardis E.R."/>
            <person name="Wilson R.K."/>
        </authorList>
    </citation>
    <scope>NUCLEOTIDE SEQUENCE [LARGE SCALE GENOMIC DNA]</scope>
    <source>
        <strain evidence="3 4">F0357</strain>
    </source>
</reference>
<dbReference type="PATRIC" id="fig|861450.3.peg.20"/>
<dbReference type="SUPFAM" id="SSF56601">
    <property type="entry name" value="beta-lactamase/transpeptidase-like"/>
    <property type="match status" value="1"/>
</dbReference>
<dbReference type="Pfam" id="PF00768">
    <property type="entry name" value="Peptidase_S11"/>
    <property type="match status" value="1"/>
</dbReference>
<dbReference type="GO" id="GO:0009002">
    <property type="term" value="F:serine-type D-Ala-D-Ala carboxypeptidase activity"/>
    <property type="evidence" value="ECO:0007669"/>
    <property type="project" value="InterPro"/>
</dbReference>
<dbReference type="GO" id="GO:0006508">
    <property type="term" value="P:proteolysis"/>
    <property type="evidence" value="ECO:0007669"/>
    <property type="project" value="InterPro"/>
</dbReference>
<dbReference type="EMBL" id="AGCJ01000001">
    <property type="protein sequence ID" value="EHM44056.1"/>
    <property type="molecule type" value="Genomic_DNA"/>
</dbReference>
<evidence type="ECO:0000313" key="3">
    <source>
        <dbReference type="EMBL" id="EHM44056.1"/>
    </source>
</evidence>
<proteinExistence type="predicted"/>
<evidence type="ECO:0000259" key="2">
    <source>
        <dbReference type="Pfam" id="PF00768"/>
    </source>
</evidence>